<evidence type="ECO:0000256" key="1">
    <source>
        <dbReference type="ARBA" id="ARBA00004123"/>
    </source>
</evidence>
<keyword evidence="10" id="KW-1185">Reference proteome</keyword>
<evidence type="ECO:0000256" key="3">
    <source>
        <dbReference type="ARBA" id="ARBA00023125"/>
    </source>
</evidence>
<dbReference type="GO" id="GO:0046983">
    <property type="term" value="F:protein dimerization activity"/>
    <property type="evidence" value="ECO:0007669"/>
    <property type="project" value="InterPro"/>
</dbReference>
<evidence type="ECO:0000256" key="5">
    <source>
        <dbReference type="ARBA" id="ARBA00023242"/>
    </source>
</evidence>
<evidence type="ECO:0000313" key="9">
    <source>
        <dbReference type="EMBL" id="KAK9670472.1"/>
    </source>
</evidence>
<dbReference type="PROSITE" id="PS50888">
    <property type="entry name" value="BHLH"/>
    <property type="match status" value="1"/>
</dbReference>
<evidence type="ECO:0000256" key="4">
    <source>
        <dbReference type="ARBA" id="ARBA00023163"/>
    </source>
</evidence>
<evidence type="ECO:0000259" key="8">
    <source>
        <dbReference type="PROSITE" id="PS50888"/>
    </source>
</evidence>
<dbReference type="GO" id="GO:0000981">
    <property type="term" value="F:DNA-binding transcription factor activity, RNA polymerase II-specific"/>
    <property type="evidence" value="ECO:0007669"/>
    <property type="project" value="TreeGrafter"/>
</dbReference>
<protein>
    <recommendedName>
        <fullName evidence="8">BHLH domain-containing protein</fullName>
    </recommendedName>
</protein>
<feature type="domain" description="BHLH" evidence="8">
    <location>
        <begin position="1"/>
        <end position="37"/>
    </location>
</feature>
<keyword evidence="6" id="KW-0175">Coiled coil</keyword>
<name>A0AAW1H385_SAPOF</name>
<keyword evidence="3" id="KW-0238">DNA-binding</keyword>
<feature type="coiled-coil region" evidence="6">
    <location>
        <begin position="27"/>
        <end position="54"/>
    </location>
</feature>
<feature type="region of interest" description="Disordered" evidence="7">
    <location>
        <begin position="61"/>
        <end position="88"/>
    </location>
</feature>
<evidence type="ECO:0000313" key="10">
    <source>
        <dbReference type="Proteomes" id="UP001443914"/>
    </source>
</evidence>
<dbReference type="InterPro" id="IPR011598">
    <property type="entry name" value="bHLH_dom"/>
</dbReference>
<dbReference type="GO" id="GO:0000977">
    <property type="term" value="F:RNA polymerase II transcription regulatory region sequence-specific DNA binding"/>
    <property type="evidence" value="ECO:0007669"/>
    <property type="project" value="TreeGrafter"/>
</dbReference>
<evidence type="ECO:0000256" key="2">
    <source>
        <dbReference type="ARBA" id="ARBA00023015"/>
    </source>
</evidence>
<organism evidence="9 10">
    <name type="scientific">Saponaria officinalis</name>
    <name type="common">Common soapwort</name>
    <name type="synonym">Lychnis saponaria</name>
    <dbReference type="NCBI Taxonomy" id="3572"/>
    <lineage>
        <taxon>Eukaryota</taxon>
        <taxon>Viridiplantae</taxon>
        <taxon>Streptophyta</taxon>
        <taxon>Embryophyta</taxon>
        <taxon>Tracheophyta</taxon>
        <taxon>Spermatophyta</taxon>
        <taxon>Magnoliopsida</taxon>
        <taxon>eudicotyledons</taxon>
        <taxon>Gunneridae</taxon>
        <taxon>Pentapetalae</taxon>
        <taxon>Caryophyllales</taxon>
        <taxon>Caryophyllaceae</taxon>
        <taxon>Caryophylleae</taxon>
        <taxon>Saponaria</taxon>
    </lineage>
</organism>
<dbReference type="InterPro" id="IPR036638">
    <property type="entry name" value="HLH_DNA-bd_sf"/>
</dbReference>
<feature type="compositionally biased region" description="Low complexity" evidence="7">
    <location>
        <begin position="61"/>
        <end position="70"/>
    </location>
</feature>
<keyword evidence="2" id="KW-0805">Transcription regulation</keyword>
<dbReference type="AlphaFoldDB" id="A0AAW1H385"/>
<comment type="caution">
    <text evidence="9">The sequence shown here is derived from an EMBL/GenBank/DDBJ whole genome shotgun (WGS) entry which is preliminary data.</text>
</comment>
<reference evidence="9" key="1">
    <citation type="submission" date="2024-03" db="EMBL/GenBank/DDBJ databases">
        <title>WGS assembly of Saponaria officinalis var. Norfolk2.</title>
        <authorList>
            <person name="Jenkins J."/>
            <person name="Shu S."/>
            <person name="Grimwood J."/>
            <person name="Barry K."/>
            <person name="Goodstein D."/>
            <person name="Schmutz J."/>
            <person name="Leebens-Mack J."/>
            <person name="Osbourn A."/>
        </authorList>
    </citation>
    <scope>NUCLEOTIDE SEQUENCE [LARGE SCALE GENOMIC DNA]</scope>
    <source>
        <strain evidence="9">JIC</strain>
    </source>
</reference>
<dbReference type="PANTHER" id="PTHR13935">
    <property type="entry name" value="ACHAETE-SCUTE TRANSCRIPTION FACTOR-RELATED"/>
    <property type="match status" value="1"/>
</dbReference>
<dbReference type="PANTHER" id="PTHR13935:SF106">
    <property type="entry name" value="ACHAETE-SCUTE COMPLEX PROTEIN T5-RELATED"/>
    <property type="match status" value="1"/>
</dbReference>
<dbReference type="Proteomes" id="UP001443914">
    <property type="component" value="Unassembled WGS sequence"/>
</dbReference>
<dbReference type="SUPFAM" id="SSF47459">
    <property type="entry name" value="HLH, helix-loop-helix DNA-binding domain"/>
    <property type="match status" value="1"/>
</dbReference>
<dbReference type="GO" id="GO:0090575">
    <property type="term" value="C:RNA polymerase II transcription regulator complex"/>
    <property type="evidence" value="ECO:0007669"/>
    <property type="project" value="TreeGrafter"/>
</dbReference>
<gene>
    <name evidence="9" type="ORF">RND81_13G204300</name>
</gene>
<evidence type="ECO:0000256" key="6">
    <source>
        <dbReference type="SAM" id="Coils"/>
    </source>
</evidence>
<dbReference type="InterPro" id="IPR015660">
    <property type="entry name" value="MASH1/Ascl1a-like"/>
</dbReference>
<keyword evidence="5" id="KW-0539">Nucleus</keyword>
<accession>A0AAW1H385</accession>
<evidence type="ECO:0000256" key="7">
    <source>
        <dbReference type="SAM" id="MobiDB-lite"/>
    </source>
</evidence>
<dbReference type="EMBL" id="JBDFQZ010000013">
    <property type="protein sequence ID" value="KAK9670472.1"/>
    <property type="molecule type" value="Genomic_DNA"/>
</dbReference>
<sequence length="188" mass="21235">MSDLLSSLRSLLPQEYVREKSSSCDDIEEATNYIKNLETSIKELEDKRDMLKKSSSLSLSLSLSSSPSMSKENDGQQHGDAGMISTNDPKIVRDDDNYVRIHTFPKRIEIEISVKIEGKEGFPISKLLKQIAIIQELEVVGCFSNIVDNYWKCIIHCDLANDQANIDFSELQRKLTCEISTTKGNKTQ</sequence>
<proteinExistence type="predicted"/>
<comment type="subcellular location">
    <subcellularLocation>
        <location evidence="1">Nucleus</location>
    </subcellularLocation>
</comment>
<dbReference type="Gene3D" id="4.10.280.10">
    <property type="entry name" value="Helix-loop-helix DNA-binding domain"/>
    <property type="match status" value="1"/>
</dbReference>
<keyword evidence="4" id="KW-0804">Transcription</keyword>